<evidence type="ECO:0000313" key="1">
    <source>
        <dbReference type="EMBL" id="AFH50799.1"/>
    </source>
</evidence>
<dbReference type="RefSeq" id="WP_014561935.1">
    <property type="nucleotide sequence ID" value="NC_017464.1"/>
</dbReference>
<evidence type="ECO:0008006" key="3">
    <source>
        <dbReference type="Google" id="ProtNLM"/>
    </source>
</evidence>
<reference evidence="1 2" key="1">
    <citation type="journal article" date="2012" name="Front. Microbiol.">
        <title>Complete genome of Ignavibacterium album, a metabolically versatile, flagellated, facultative anaerobe from the phylum Chlorobi.</title>
        <authorList>
            <person name="Liu Z."/>
            <person name="Frigaard N.-U."/>
            <person name="Vogl K."/>
            <person name="Iino T."/>
            <person name="Ohkuma M."/>
            <person name="Overmann J."/>
            <person name="Bryant D.A."/>
        </authorList>
    </citation>
    <scope>NUCLEOTIDE SEQUENCE [LARGE SCALE GENOMIC DNA]</scope>
    <source>
        <strain evidence="2">DSM 19864 / JCM 16511 / NBRC 101810 / Mat9-16</strain>
    </source>
</reference>
<keyword evidence="2" id="KW-1185">Reference proteome</keyword>
<sequence>MAKQQSFADKAKGKKKVDFVMVKVIKSVKTDKGTFKFNEKFVKLPDISKVTEIK</sequence>
<dbReference type="KEGG" id="ial:IALB_3096"/>
<proteinExistence type="predicted"/>
<accession>I0AP92</accession>
<dbReference type="Proteomes" id="UP000007394">
    <property type="component" value="Chromosome"/>
</dbReference>
<dbReference type="HOGENOM" id="CLU_3044220_0_0_10"/>
<protein>
    <recommendedName>
        <fullName evidence="3">DUF4295 domain-containing protein</fullName>
    </recommendedName>
</protein>
<dbReference type="AlphaFoldDB" id="I0AP92"/>
<organism evidence="1 2">
    <name type="scientific">Ignavibacterium album (strain DSM 19864 / JCM 16511 / NBRC 101810 / Mat9-16)</name>
    <dbReference type="NCBI Taxonomy" id="945713"/>
    <lineage>
        <taxon>Bacteria</taxon>
        <taxon>Pseudomonadati</taxon>
        <taxon>Ignavibacteriota</taxon>
        <taxon>Ignavibacteria</taxon>
        <taxon>Ignavibacteriales</taxon>
        <taxon>Ignavibacteriaceae</taxon>
        <taxon>Ignavibacterium</taxon>
    </lineage>
</organism>
<evidence type="ECO:0000313" key="2">
    <source>
        <dbReference type="Proteomes" id="UP000007394"/>
    </source>
</evidence>
<name>I0AP92_IGNAJ</name>
<gene>
    <name evidence="1" type="ordered locus">IALB_3096</name>
</gene>
<dbReference type="EMBL" id="CP003418">
    <property type="protein sequence ID" value="AFH50799.1"/>
    <property type="molecule type" value="Genomic_DNA"/>
</dbReference>